<feature type="domain" description="FAD-binding" evidence="6">
    <location>
        <begin position="7"/>
        <end position="45"/>
    </location>
</feature>
<dbReference type="InterPro" id="IPR002938">
    <property type="entry name" value="FAD-bd"/>
</dbReference>
<dbReference type="GO" id="GO:0071949">
    <property type="term" value="F:FAD binding"/>
    <property type="evidence" value="ECO:0007669"/>
    <property type="project" value="InterPro"/>
</dbReference>
<proteinExistence type="predicted"/>
<dbReference type="SUPFAM" id="SSF51905">
    <property type="entry name" value="FAD/NAD(P)-binding domain"/>
    <property type="match status" value="1"/>
</dbReference>
<accession>A0AAV9PFP4</accession>
<keyword evidence="2" id="KW-0285">Flavoprotein</keyword>
<evidence type="ECO:0000256" key="3">
    <source>
        <dbReference type="ARBA" id="ARBA00022827"/>
    </source>
</evidence>
<evidence type="ECO:0000256" key="1">
    <source>
        <dbReference type="ARBA" id="ARBA00001974"/>
    </source>
</evidence>
<feature type="domain" description="FAD-binding" evidence="6">
    <location>
        <begin position="233"/>
        <end position="274"/>
    </location>
</feature>
<evidence type="ECO:0000256" key="5">
    <source>
        <dbReference type="ARBA" id="ARBA00023033"/>
    </source>
</evidence>
<keyword evidence="5" id="KW-0503">Monooxygenase</keyword>
<keyword evidence="8" id="KW-1185">Reference proteome</keyword>
<dbReference type="Proteomes" id="UP001337655">
    <property type="component" value="Unassembled WGS sequence"/>
</dbReference>
<dbReference type="InterPro" id="IPR036188">
    <property type="entry name" value="FAD/NAD-bd_sf"/>
</dbReference>
<dbReference type="EMBL" id="JAVRRT010000004">
    <property type="protein sequence ID" value="KAK5172584.1"/>
    <property type="molecule type" value="Genomic_DNA"/>
</dbReference>
<sequence length="278" mass="30506">MAEPSFKVLIIGAGSTGLLLAQGLKQQNVKTTVFEREDPELYQSRPREWGIPLQWGAQHIQKCVPPDMRAHLNESICCGPFYGAKGLTLPHYNAETGEKLFDMPGNEPRRISRRKLRNFLNQGIDVKYVEKLRNVHKESPNTVKATFEDGTTATGHVLIGCDGARSAVRPCLVGEDAAQLMDLDIQMFNLAAPKDFAEPWRSVGASLTSDLTWSTDRTTVYKPFDWSAEELADIVTLAGDAAHAIPPHRGQGLNNALEDAAKLVDEVTLAAQGQQSIA</sequence>
<dbReference type="AlphaFoldDB" id="A0AAV9PFP4"/>
<dbReference type="PRINTS" id="PR00420">
    <property type="entry name" value="RNGMNOXGNASE"/>
</dbReference>
<dbReference type="Pfam" id="PF01494">
    <property type="entry name" value="FAD_binding_3"/>
    <property type="match status" value="2"/>
</dbReference>
<dbReference type="GO" id="GO:0004497">
    <property type="term" value="F:monooxygenase activity"/>
    <property type="evidence" value="ECO:0007669"/>
    <property type="project" value="UniProtKB-KW"/>
</dbReference>
<keyword evidence="3" id="KW-0274">FAD</keyword>
<dbReference type="PANTHER" id="PTHR47178">
    <property type="entry name" value="MONOOXYGENASE, FAD-BINDING"/>
    <property type="match status" value="1"/>
</dbReference>
<evidence type="ECO:0000256" key="2">
    <source>
        <dbReference type="ARBA" id="ARBA00022630"/>
    </source>
</evidence>
<dbReference type="RefSeq" id="XP_064661302.1">
    <property type="nucleotide sequence ID" value="XM_064799963.1"/>
</dbReference>
<evidence type="ECO:0000313" key="7">
    <source>
        <dbReference type="EMBL" id="KAK5172584.1"/>
    </source>
</evidence>
<protein>
    <recommendedName>
        <fullName evidence="6">FAD-binding domain-containing protein</fullName>
    </recommendedName>
</protein>
<dbReference type="Gene3D" id="3.50.50.60">
    <property type="entry name" value="FAD/NAD(P)-binding domain"/>
    <property type="match status" value="2"/>
</dbReference>
<evidence type="ECO:0000256" key="4">
    <source>
        <dbReference type="ARBA" id="ARBA00023002"/>
    </source>
</evidence>
<comment type="cofactor">
    <cofactor evidence="1">
        <name>FAD</name>
        <dbReference type="ChEBI" id="CHEBI:57692"/>
    </cofactor>
</comment>
<evidence type="ECO:0000313" key="8">
    <source>
        <dbReference type="Proteomes" id="UP001337655"/>
    </source>
</evidence>
<dbReference type="GeneID" id="89924051"/>
<reference evidence="7 8" key="1">
    <citation type="submission" date="2023-08" db="EMBL/GenBank/DDBJ databases">
        <title>Black Yeasts Isolated from many extreme environments.</title>
        <authorList>
            <person name="Coleine C."/>
            <person name="Stajich J.E."/>
            <person name="Selbmann L."/>
        </authorList>
    </citation>
    <scope>NUCLEOTIDE SEQUENCE [LARGE SCALE GENOMIC DNA]</scope>
    <source>
        <strain evidence="7 8">CCFEE 5935</strain>
    </source>
</reference>
<name>A0AAV9PFP4_9PEZI</name>
<organism evidence="7 8">
    <name type="scientific">Saxophila tyrrhenica</name>
    <dbReference type="NCBI Taxonomy" id="1690608"/>
    <lineage>
        <taxon>Eukaryota</taxon>
        <taxon>Fungi</taxon>
        <taxon>Dikarya</taxon>
        <taxon>Ascomycota</taxon>
        <taxon>Pezizomycotina</taxon>
        <taxon>Dothideomycetes</taxon>
        <taxon>Dothideomycetidae</taxon>
        <taxon>Mycosphaerellales</taxon>
        <taxon>Extremaceae</taxon>
        <taxon>Saxophila</taxon>
    </lineage>
</organism>
<evidence type="ECO:0000259" key="6">
    <source>
        <dbReference type="Pfam" id="PF01494"/>
    </source>
</evidence>
<comment type="caution">
    <text evidence="7">The sequence shown here is derived from an EMBL/GenBank/DDBJ whole genome shotgun (WGS) entry which is preliminary data.</text>
</comment>
<keyword evidence="4" id="KW-0560">Oxidoreductase</keyword>
<gene>
    <name evidence="7" type="ORF">LTR77_002704</name>
</gene>
<dbReference type="PANTHER" id="PTHR47178:SF2">
    <property type="entry name" value="FAD-BINDING DOMAIN-CONTAINING PROTEIN"/>
    <property type="match status" value="1"/>
</dbReference>